<keyword evidence="3" id="KW-0238">DNA-binding</keyword>
<name>A0A8B7BX07_PHODC</name>
<dbReference type="RefSeq" id="XP_008787075.3">
    <property type="nucleotide sequence ID" value="XM_008788853.3"/>
</dbReference>
<gene>
    <name evidence="9" type="primary">LOC103705218</name>
</gene>
<evidence type="ECO:0000256" key="1">
    <source>
        <dbReference type="ARBA" id="ARBA00004123"/>
    </source>
</evidence>
<dbReference type="GO" id="GO:0003677">
    <property type="term" value="F:DNA binding"/>
    <property type="evidence" value="ECO:0007669"/>
    <property type="project" value="UniProtKB-KW"/>
</dbReference>
<comment type="subcellular location">
    <subcellularLocation>
        <location evidence="1">Nucleus</location>
    </subcellularLocation>
</comment>
<protein>
    <submittedName>
        <fullName evidence="9">Uncharacterized protein LOC103705218</fullName>
    </submittedName>
</protein>
<keyword evidence="5" id="KW-0539">Nucleus</keyword>
<dbReference type="AlphaFoldDB" id="A0A8B7BX07"/>
<dbReference type="OrthoDB" id="601557at2759"/>
<feature type="region of interest" description="Disordered" evidence="6">
    <location>
        <begin position="124"/>
        <end position="152"/>
    </location>
</feature>
<evidence type="ECO:0000313" key="9">
    <source>
        <dbReference type="RefSeq" id="XP_008787075.3"/>
    </source>
</evidence>
<evidence type="ECO:0000256" key="5">
    <source>
        <dbReference type="ARBA" id="ARBA00023242"/>
    </source>
</evidence>
<accession>A0A8B7BX07</accession>
<sequence>MVTYRKRKASLAKAAFELSTLCNVPTAVVCFDPDGRPDTWPDDDGAVRGIVAGYRNLVGQERCKPAIAQLRCLAGQVGEYEGQNLMGCGLSWLDGLPEESLRELAYSMESSLEPVRNRIQLLRDAERDQSSHCSTGEQGQGSLPNTPMEYPDAPIESKAALEQSGGFICSSEDPVMAFDPYPVNDAFMDVPVEPNQVDASSYALTYFNHGQEQSGGFICSSEDPVMAFDPYPVNNALTDVPVEPNQVDTSSTSFNHGQEQSGGFIFSSENPVMAFDPYPVNNAFTAVPVKLNQVDTSSYASTSFNHGQKAMESLSAPSFPAPLPSTSEHNIAFDSDRPLFSPDRSFGFVESLFQMGGGDASPCLNHGHEAMRESLASSAPSPFAMPPSAAAALAYNRAFGIDLPSLPPESGFPTGGGDASTFLNHGHKAMRDSMASFAPSSIATLPSIAATSVCNIAFGSYLPSLPLESSSGFPGGQFPMGGGESS</sequence>
<keyword evidence="2" id="KW-0805">Transcription regulation</keyword>
<proteinExistence type="predicted"/>
<feature type="compositionally biased region" description="Polar residues" evidence="6">
    <location>
        <begin position="131"/>
        <end position="145"/>
    </location>
</feature>
<dbReference type="PROSITE" id="PS50066">
    <property type="entry name" value="MADS_BOX_2"/>
    <property type="match status" value="1"/>
</dbReference>
<keyword evidence="8" id="KW-1185">Reference proteome</keyword>
<dbReference type="GeneID" id="103705218"/>
<dbReference type="InterPro" id="IPR036879">
    <property type="entry name" value="TF_MADSbox_sf"/>
</dbReference>
<dbReference type="Gene3D" id="3.40.1810.10">
    <property type="entry name" value="Transcription factor, MADS-box"/>
    <property type="match status" value="1"/>
</dbReference>
<keyword evidence="4" id="KW-0804">Transcription</keyword>
<evidence type="ECO:0000313" key="8">
    <source>
        <dbReference type="Proteomes" id="UP000228380"/>
    </source>
</evidence>
<dbReference type="Proteomes" id="UP000228380">
    <property type="component" value="Chromosome 11"/>
</dbReference>
<organism evidence="8 9">
    <name type="scientific">Phoenix dactylifera</name>
    <name type="common">Date palm</name>
    <dbReference type="NCBI Taxonomy" id="42345"/>
    <lineage>
        <taxon>Eukaryota</taxon>
        <taxon>Viridiplantae</taxon>
        <taxon>Streptophyta</taxon>
        <taxon>Embryophyta</taxon>
        <taxon>Tracheophyta</taxon>
        <taxon>Spermatophyta</taxon>
        <taxon>Magnoliopsida</taxon>
        <taxon>Liliopsida</taxon>
        <taxon>Arecaceae</taxon>
        <taxon>Coryphoideae</taxon>
        <taxon>Phoeniceae</taxon>
        <taxon>Phoenix</taxon>
    </lineage>
</organism>
<evidence type="ECO:0000256" key="2">
    <source>
        <dbReference type="ARBA" id="ARBA00023015"/>
    </source>
</evidence>
<dbReference type="InterPro" id="IPR002100">
    <property type="entry name" value="TF_MADSbox"/>
</dbReference>
<dbReference type="GO" id="GO:0046983">
    <property type="term" value="F:protein dimerization activity"/>
    <property type="evidence" value="ECO:0007669"/>
    <property type="project" value="InterPro"/>
</dbReference>
<reference evidence="9" key="2">
    <citation type="submission" date="2025-08" db="UniProtKB">
        <authorList>
            <consortium name="RefSeq"/>
        </authorList>
    </citation>
    <scope>IDENTIFICATION</scope>
    <source>
        <tissue evidence="9">Young leaves</tissue>
    </source>
</reference>
<dbReference type="Pfam" id="PF00319">
    <property type="entry name" value="SRF-TF"/>
    <property type="match status" value="1"/>
</dbReference>
<evidence type="ECO:0000259" key="7">
    <source>
        <dbReference type="PROSITE" id="PS50066"/>
    </source>
</evidence>
<feature type="domain" description="MADS-box" evidence="7">
    <location>
        <begin position="1"/>
        <end position="44"/>
    </location>
</feature>
<reference evidence="8" key="1">
    <citation type="journal article" date="2019" name="Nat. Commun.">
        <title>Genome-wide association mapping of date palm fruit traits.</title>
        <authorList>
            <person name="Hazzouri K.M."/>
            <person name="Gros-Balthazard M."/>
            <person name="Flowers J.M."/>
            <person name="Copetti D."/>
            <person name="Lemansour A."/>
            <person name="Lebrun M."/>
            <person name="Masmoudi K."/>
            <person name="Ferrand S."/>
            <person name="Dhar M.I."/>
            <person name="Fresquez Z.A."/>
            <person name="Rosas U."/>
            <person name="Zhang J."/>
            <person name="Talag J."/>
            <person name="Lee S."/>
            <person name="Kudrna D."/>
            <person name="Powell R.F."/>
            <person name="Leitch I.J."/>
            <person name="Krueger R.R."/>
            <person name="Wing R.A."/>
            <person name="Amiri K.M.A."/>
            <person name="Purugganan M.D."/>
        </authorList>
    </citation>
    <scope>NUCLEOTIDE SEQUENCE [LARGE SCALE GENOMIC DNA]</scope>
    <source>
        <strain evidence="8">cv. Khalas</strain>
    </source>
</reference>
<dbReference type="KEGG" id="pda:103705218"/>
<dbReference type="GO" id="GO:0005634">
    <property type="term" value="C:nucleus"/>
    <property type="evidence" value="ECO:0007669"/>
    <property type="project" value="UniProtKB-SubCell"/>
</dbReference>
<evidence type="ECO:0000256" key="6">
    <source>
        <dbReference type="SAM" id="MobiDB-lite"/>
    </source>
</evidence>
<dbReference type="SUPFAM" id="SSF55455">
    <property type="entry name" value="SRF-like"/>
    <property type="match status" value="1"/>
</dbReference>
<evidence type="ECO:0000256" key="3">
    <source>
        <dbReference type="ARBA" id="ARBA00023125"/>
    </source>
</evidence>
<evidence type="ECO:0000256" key="4">
    <source>
        <dbReference type="ARBA" id="ARBA00023163"/>
    </source>
</evidence>